<keyword evidence="3" id="KW-0813">Transport</keyword>
<comment type="similarity">
    <text evidence="2 8">Belongs to the 4-toluene sulfonate uptake permease (TSUP) (TC 2.A.102) family.</text>
</comment>
<evidence type="ECO:0000313" key="9">
    <source>
        <dbReference type="EMBL" id="TGG93555.1"/>
    </source>
</evidence>
<dbReference type="InterPro" id="IPR052017">
    <property type="entry name" value="TSUP"/>
</dbReference>
<keyword evidence="10" id="KW-1185">Reference proteome</keyword>
<dbReference type="Proteomes" id="UP000297475">
    <property type="component" value="Unassembled WGS sequence"/>
</dbReference>
<feature type="transmembrane region" description="Helical" evidence="8">
    <location>
        <begin position="14"/>
        <end position="39"/>
    </location>
</feature>
<comment type="caution">
    <text evidence="9">The sequence shown here is derived from an EMBL/GenBank/DDBJ whole genome shotgun (WGS) entry which is preliminary data.</text>
</comment>
<gene>
    <name evidence="9" type="ORF">E4656_10960</name>
</gene>
<reference evidence="9 10" key="1">
    <citation type="submission" date="2019-04" db="EMBL/GenBank/DDBJ databases">
        <title>Natronospirillum operosus gen. nov., sp. nov., a haloalkaliphilic satellite isolated from decaying biomass of laboratory culture of cyanobacterium Geitlerinema sp. and proposal of Natronospirillaceae fam. nov. and Saccharospirillaceae fam. nov.</title>
        <authorList>
            <person name="Kevbrin V."/>
            <person name="Boltyanskaya Y."/>
            <person name="Koziaeva V."/>
            <person name="Grouzdev D.S."/>
            <person name="Park M."/>
            <person name="Cho J."/>
        </authorList>
    </citation>
    <scope>NUCLEOTIDE SEQUENCE [LARGE SCALE GENOMIC DNA]</scope>
    <source>
        <strain evidence="9 10">G-116</strain>
    </source>
</reference>
<evidence type="ECO:0000256" key="8">
    <source>
        <dbReference type="RuleBase" id="RU363041"/>
    </source>
</evidence>
<keyword evidence="6 8" id="KW-1133">Transmembrane helix</keyword>
<evidence type="ECO:0000256" key="4">
    <source>
        <dbReference type="ARBA" id="ARBA00022475"/>
    </source>
</evidence>
<organism evidence="9 10">
    <name type="scientific">Natronospirillum operosum</name>
    <dbReference type="NCBI Taxonomy" id="2759953"/>
    <lineage>
        <taxon>Bacteria</taxon>
        <taxon>Pseudomonadati</taxon>
        <taxon>Pseudomonadota</taxon>
        <taxon>Gammaproteobacteria</taxon>
        <taxon>Oceanospirillales</taxon>
        <taxon>Natronospirillaceae</taxon>
        <taxon>Natronospirillum</taxon>
    </lineage>
</organism>
<dbReference type="PANTHER" id="PTHR30269:SF38">
    <property type="entry name" value="SULFITE EXPORTER TAUE_SAFE"/>
    <property type="match status" value="1"/>
</dbReference>
<keyword evidence="5 8" id="KW-0812">Transmembrane</keyword>
<feature type="transmembrane region" description="Helical" evidence="8">
    <location>
        <begin position="108"/>
        <end position="125"/>
    </location>
</feature>
<feature type="transmembrane region" description="Helical" evidence="8">
    <location>
        <begin position="51"/>
        <end position="69"/>
    </location>
</feature>
<evidence type="ECO:0000256" key="7">
    <source>
        <dbReference type="ARBA" id="ARBA00023136"/>
    </source>
</evidence>
<feature type="transmembrane region" description="Helical" evidence="8">
    <location>
        <begin position="84"/>
        <end position="101"/>
    </location>
</feature>
<feature type="transmembrane region" description="Helical" evidence="8">
    <location>
        <begin position="177"/>
        <end position="198"/>
    </location>
</feature>
<evidence type="ECO:0000256" key="6">
    <source>
        <dbReference type="ARBA" id="ARBA00022989"/>
    </source>
</evidence>
<sequence length="259" mass="28299">MIDLSVALPYTDQVVVSLTILFIAGLIQGIFGMGFAMIATPMLGLFLDYRVAVILAAVPLWFIATRYILQRRHYVWESQVTRSLLPGIMIGSLAGVVLYGLLPVGANYALLGMLLLVSAFVPLALRHLRWIGRDTSIRGSKPLGFLAGVTESLMNVGAPFILLFSGISNLKRRQQMLALNLCFAVGKSIQIVLITLFIPVSVSWVHVGLAVISSTIGFQFGDRFGGQWSEVQFRRGLFIFLLIMAVAMGLRALTVATQP</sequence>
<feature type="transmembrane region" description="Helical" evidence="8">
    <location>
        <begin position="145"/>
        <end position="165"/>
    </location>
</feature>
<dbReference type="AlphaFoldDB" id="A0A4Z0WB19"/>
<feature type="transmembrane region" description="Helical" evidence="8">
    <location>
        <begin position="237"/>
        <end position="256"/>
    </location>
</feature>
<name>A0A4Z0WB19_9GAMM</name>
<dbReference type="Pfam" id="PF01925">
    <property type="entry name" value="TauE"/>
    <property type="match status" value="1"/>
</dbReference>
<proteinExistence type="inferred from homology"/>
<dbReference type="PANTHER" id="PTHR30269">
    <property type="entry name" value="TRANSMEMBRANE PROTEIN YFCA"/>
    <property type="match status" value="1"/>
</dbReference>
<dbReference type="InterPro" id="IPR002781">
    <property type="entry name" value="TM_pro_TauE-like"/>
</dbReference>
<accession>A0A4Z0WB19</accession>
<protein>
    <recommendedName>
        <fullName evidence="8">Probable membrane transporter protein</fullName>
    </recommendedName>
</protein>
<dbReference type="GO" id="GO:0005886">
    <property type="term" value="C:plasma membrane"/>
    <property type="evidence" value="ECO:0007669"/>
    <property type="project" value="UniProtKB-SubCell"/>
</dbReference>
<evidence type="ECO:0000256" key="5">
    <source>
        <dbReference type="ARBA" id="ARBA00022692"/>
    </source>
</evidence>
<evidence type="ECO:0000313" key="10">
    <source>
        <dbReference type="Proteomes" id="UP000297475"/>
    </source>
</evidence>
<evidence type="ECO:0000256" key="1">
    <source>
        <dbReference type="ARBA" id="ARBA00004651"/>
    </source>
</evidence>
<keyword evidence="4 8" id="KW-1003">Cell membrane</keyword>
<dbReference type="EMBL" id="SRMF01000003">
    <property type="protein sequence ID" value="TGG93555.1"/>
    <property type="molecule type" value="Genomic_DNA"/>
</dbReference>
<evidence type="ECO:0000256" key="3">
    <source>
        <dbReference type="ARBA" id="ARBA00022448"/>
    </source>
</evidence>
<keyword evidence="7 8" id="KW-0472">Membrane</keyword>
<evidence type="ECO:0000256" key="2">
    <source>
        <dbReference type="ARBA" id="ARBA00009142"/>
    </source>
</evidence>
<comment type="subcellular location">
    <subcellularLocation>
        <location evidence="1 8">Cell membrane</location>
        <topology evidence="1 8">Multi-pass membrane protein</topology>
    </subcellularLocation>
</comment>
<feature type="transmembrane region" description="Helical" evidence="8">
    <location>
        <begin position="204"/>
        <end position="225"/>
    </location>
</feature>
<dbReference type="OrthoDB" id="9155169at2"/>